<proteinExistence type="predicted"/>
<dbReference type="Pfam" id="PF00486">
    <property type="entry name" value="Trans_reg_C"/>
    <property type="match status" value="1"/>
</dbReference>
<dbReference type="KEGG" id="fwa:DCMF_16455"/>
<dbReference type="InterPro" id="IPR001789">
    <property type="entry name" value="Sig_transdc_resp-reg_receiver"/>
</dbReference>
<feature type="domain" description="Response regulatory" evidence="10">
    <location>
        <begin position="2"/>
        <end position="116"/>
    </location>
</feature>
<evidence type="ECO:0000256" key="6">
    <source>
        <dbReference type="ARBA" id="ARBA00023163"/>
    </source>
</evidence>
<dbReference type="EMBL" id="CP017634">
    <property type="protein sequence ID" value="ATW26150.1"/>
    <property type="molecule type" value="Genomic_DNA"/>
</dbReference>
<evidence type="ECO:0000256" key="8">
    <source>
        <dbReference type="PROSITE-ProRule" id="PRU00169"/>
    </source>
</evidence>
<dbReference type="PROSITE" id="PS51755">
    <property type="entry name" value="OMPR_PHOB"/>
    <property type="match status" value="1"/>
</dbReference>
<evidence type="ECO:0000256" key="7">
    <source>
        <dbReference type="ARBA" id="ARBA00024867"/>
    </source>
</evidence>
<feature type="DNA-binding region" description="OmpR/PhoB-type" evidence="9">
    <location>
        <begin position="124"/>
        <end position="223"/>
    </location>
</feature>
<gene>
    <name evidence="12" type="ORF">DCMF_16455</name>
</gene>
<evidence type="ECO:0000313" key="13">
    <source>
        <dbReference type="Proteomes" id="UP000323521"/>
    </source>
</evidence>
<protein>
    <recommendedName>
        <fullName evidence="1">Stage 0 sporulation protein A homolog</fullName>
    </recommendedName>
</protein>
<dbReference type="SUPFAM" id="SSF52172">
    <property type="entry name" value="CheY-like"/>
    <property type="match status" value="1"/>
</dbReference>
<reference evidence="12 13" key="1">
    <citation type="submission" date="2016-10" db="EMBL/GenBank/DDBJ databases">
        <title>Complete Genome Sequence of Peptococcaceae strain DCMF.</title>
        <authorList>
            <person name="Edwards R.J."/>
            <person name="Holland S.I."/>
            <person name="Deshpande N.P."/>
            <person name="Wong Y.K."/>
            <person name="Ertan H."/>
            <person name="Manefield M."/>
            <person name="Russell T.L."/>
            <person name="Lee M.J."/>
        </authorList>
    </citation>
    <scope>NUCLEOTIDE SEQUENCE [LARGE SCALE GENOMIC DNA]</scope>
    <source>
        <strain evidence="12 13">DCMF</strain>
    </source>
</reference>
<sequence>MKILLIEDEEELSAIVTRGLRKCGYAVDAAYDGEEALDYYNVNEYDVIVLDLNLPRMDGLEVLKNIRQTDKKTKILILSARSAVDDRVQGLDAGANDYLTKPFDFLELEARIRVLSRIAYIQQGNELSCGGLNLNMAAKAVSFQETKLPLTKKEYAILEYMMLHKGQIVGTEQLLNHVWDSDAELFPDTLKYHIHTLKKKLCDAGSHQELIRNVRGMGYKIEEAGE</sequence>
<keyword evidence="3" id="KW-0902">Two-component regulatory system</keyword>
<evidence type="ECO:0000256" key="4">
    <source>
        <dbReference type="ARBA" id="ARBA00023015"/>
    </source>
</evidence>
<name>A0A3G1KUP9_FORW1</name>
<evidence type="ECO:0000259" key="10">
    <source>
        <dbReference type="PROSITE" id="PS50110"/>
    </source>
</evidence>
<keyword evidence="2 8" id="KW-0597">Phosphoprotein</keyword>
<comment type="function">
    <text evidence="7">May play the central regulatory role in sporulation. It may be an element of the effector pathway responsible for the activation of sporulation genes in response to nutritional stress. Spo0A may act in concert with spo0H (a sigma factor) to control the expression of some genes that are critical to the sporulation process.</text>
</comment>
<evidence type="ECO:0000256" key="1">
    <source>
        <dbReference type="ARBA" id="ARBA00018672"/>
    </source>
</evidence>
<dbReference type="Gene3D" id="6.10.250.690">
    <property type="match status" value="1"/>
</dbReference>
<dbReference type="InterPro" id="IPR001867">
    <property type="entry name" value="OmpR/PhoB-type_DNA-bd"/>
</dbReference>
<dbReference type="GO" id="GO:0000156">
    <property type="term" value="F:phosphorelay response regulator activity"/>
    <property type="evidence" value="ECO:0007669"/>
    <property type="project" value="TreeGrafter"/>
</dbReference>
<evidence type="ECO:0000256" key="3">
    <source>
        <dbReference type="ARBA" id="ARBA00023012"/>
    </source>
</evidence>
<keyword evidence="4" id="KW-0805">Transcription regulation</keyword>
<organism evidence="12 13">
    <name type="scientific">Formimonas warabiya</name>
    <dbReference type="NCBI Taxonomy" id="1761012"/>
    <lineage>
        <taxon>Bacteria</taxon>
        <taxon>Bacillati</taxon>
        <taxon>Bacillota</taxon>
        <taxon>Clostridia</taxon>
        <taxon>Eubacteriales</taxon>
        <taxon>Peptococcaceae</taxon>
        <taxon>Candidatus Formimonas</taxon>
    </lineage>
</organism>
<keyword evidence="6" id="KW-0804">Transcription</keyword>
<dbReference type="GO" id="GO:0032993">
    <property type="term" value="C:protein-DNA complex"/>
    <property type="evidence" value="ECO:0007669"/>
    <property type="project" value="TreeGrafter"/>
</dbReference>
<evidence type="ECO:0000256" key="2">
    <source>
        <dbReference type="ARBA" id="ARBA00022553"/>
    </source>
</evidence>
<keyword evidence="13" id="KW-1185">Reference proteome</keyword>
<dbReference type="PANTHER" id="PTHR48111:SF22">
    <property type="entry name" value="REGULATOR OF RPOS"/>
    <property type="match status" value="1"/>
</dbReference>
<accession>A0A3G1KUP9</accession>
<dbReference type="SMART" id="SM00448">
    <property type="entry name" value="REC"/>
    <property type="match status" value="1"/>
</dbReference>
<dbReference type="SMART" id="SM00862">
    <property type="entry name" value="Trans_reg_C"/>
    <property type="match status" value="1"/>
</dbReference>
<dbReference type="InterPro" id="IPR039420">
    <property type="entry name" value="WalR-like"/>
</dbReference>
<dbReference type="Proteomes" id="UP000323521">
    <property type="component" value="Chromosome"/>
</dbReference>
<feature type="modified residue" description="4-aspartylphosphate" evidence="8">
    <location>
        <position position="51"/>
    </location>
</feature>
<dbReference type="Gene3D" id="3.40.50.2300">
    <property type="match status" value="1"/>
</dbReference>
<keyword evidence="5 9" id="KW-0238">DNA-binding</keyword>
<evidence type="ECO:0000256" key="5">
    <source>
        <dbReference type="ARBA" id="ARBA00023125"/>
    </source>
</evidence>
<dbReference type="OrthoDB" id="9790442at2"/>
<dbReference type="FunFam" id="3.40.50.2300:FF:000002">
    <property type="entry name" value="DNA-binding response regulator PhoP"/>
    <property type="match status" value="1"/>
</dbReference>
<dbReference type="GO" id="GO:0006355">
    <property type="term" value="P:regulation of DNA-templated transcription"/>
    <property type="evidence" value="ECO:0007669"/>
    <property type="project" value="InterPro"/>
</dbReference>
<feature type="domain" description="OmpR/PhoB-type" evidence="11">
    <location>
        <begin position="124"/>
        <end position="223"/>
    </location>
</feature>
<dbReference type="InterPro" id="IPR011006">
    <property type="entry name" value="CheY-like_superfamily"/>
</dbReference>
<dbReference type="CDD" id="cd00383">
    <property type="entry name" value="trans_reg_C"/>
    <property type="match status" value="1"/>
</dbReference>
<dbReference type="Gene3D" id="1.10.10.10">
    <property type="entry name" value="Winged helix-like DNA-binding domain superfamily/Winged helix DNA-binding domain"/>
    <property type="match status" value="1"/>
</dbReference>
<dbReference type="GO" id="GO:0000976">
    <property type="term" value="F:transcription cis-regulatory region binding"/>
    <property type="evidence" value="ECO:0007669"/>
    <property type="project" value="TreeGrafter"/>
</dbReference>
<dbReference type="InterPro" id="IPR036388">
    <property type="entry name" value="WH-like_DNA-bd_sf"/>
</dbReference>
<evidence type="ECO:0000313" key="12">
    <source>
        <dbReference type="EMBL" id="ATW26150.1"/>
    </source>
</evidence>
<evidence type="ECO:0000256" key="9">
    <source>
        <dbReference type="PROSITE-ProRule" id="PRU01091"/>
    </source>
</evidence>
<dbReference type="Pfam" id="PF00072">
    <property type="entry name" value="Response_reg"/>
    <property type="match status" value="1"/>
</dbReference>
<dbReference type="AlphaFoldDB" id="A0A3G1KUP9"/>
<dbReference type="RefSeq" id="WP_148135427.1">
    <property type="nucleotide sequence ID" value="NZ_CP017634.1"/>
</dbReference>
<dbReference type="PROSITE" id="PS50110">
    <property type="entry name" value="RESPONSE_REGULATORY"/>
    <property type="match status" value="1"/>
</dbReference>
<dbReference type="GO" id="GO:0005829">
    <property type="term" value="C:cytosol"/>
    <property type="evidence" value="ECO:0007669"/>
    <property type="project" value="TreeGrafter"/>
</dbReference>
<evidence type="ECO:0000259" key="11">
    <source>
        <dbReference type="PROSITE" id="PS51755"/>
    </source>
</evidence>
<dbReference type="PANTHER" id="PTHR48111">
    <property type="entry name" value="REGULATOR OF RPOS"/>
    <property type="match status" value="1"/>
</dbReference>